<gene>
    <name evidence="2" type="ORF">SAMN04487991_0972</name>
</gene>
<sequence>MRFDLFPVFLAQSAGIGLGVFIGVFIGLVIRVKNGKREGLIMNSVAATAFLASVAALVISAAIRLVTFSG</sequence>
<feature type="transmembrane region" description="Helical" evidence="1">
    <location>
        <begin position="6"/>
        <end position="28"/>
    </location>
</feature>
<organism evidence="2 3">
    <name type="scientific">Celeribacter neptunius</name>
    <dbReference type="NCBI Taxonomy" id="588602"/>
    <lineage>
        <taxon>Bacteria</taxon>
        <taxon>Pseudomonadati</taxon>
        <taxon>Pseudomonadota</taxon>
        <taxon>Alphaproteobacteria</taxon>
        <taxon>Rhodobacterales</taxon>
        <taxon>Roseobacteraceae</taxon>
        <taxon>Celeribacter</taxon>
    </lineage>
</organism>
<keyword evidence="1" id="KW-0812">Transmembrane</keyword>
<evidence type="ECO:0000313" key="3">
    <source>
        <dbReference type="Proteomes" id="UP000199630"/>
    </source>
</evidence>
<feature type="transmembrane region" description="Helical" evidence="1">
    <location>
        <begin position="40"/>
        <end position="63"/>
    </location>
</feature>
<keyword evidence="3" id="KW-1185">Reference proteome</keyword>
<dbReference type="STRING" id="588602.SAMN04487991_0972"/>
<accession>A0A1I3LDB4</accession>
<dbReference type="Proteomes" id="UP000199630">
    <property type="component" value="Unassembled WGS sequence"/>
</dbReference>
<protein>
    <submittedName>
        <fullName evidence="2">Uncharacterized protein</fullName>
    </submittedName>
</protein>
<name>A0A1I3LDB4_9RHOB</name>
<dbReference type="RefSeq" id="WP_090059199.1">
    <property type="nucleotide sequence ID" value="NZ_FORH01000001.1"/>
</dbReference>
<reference evidence="3" key="1">
    <citation type="submission" date="2016-10" db="EMBL/GenBank/DDBJ databases">
        <authorList>
            <person name="Varghese N."/>
            <person name="Submissions S."/>
        </authorList>
    </citation>
    <scope>NUCLEOTIDE SEQUENCE [LARGE SCALE GENOMIC DNA]</scope>
    <source>
        <strain evidence="3">DSM 26471</strain>
    </source>
</reference>
<evidence type="ECO:0000313" key="2">
    <source>
        <dbReference type="EMBL" id="SFI82385.1"/>
    </source>
</evidence>
<proteinExistence type="predicted"/>
<keyword evidence="1" id="KW-1133">Transmembrane helix</keyword>
<dbReference type="AlphaFoldDB" id="A0A1I3LDB4"/>
<dbReference type="EMBL" id="FORH01000001">
    <property type="protein sequence ID" value="SFI82385.1"/>
    <property type="molecule type" value="Genomic_DNA"/>
</dbReference>
<keyword evidence="1" id="KW-0472">Membrane</keyword>
<evidence type="ECO:0000256" key="1">
    <source>
        <dbReference type="SAM" id="Phobius"/>
    </source>
</evidence>